<reference evidence="1" key="1">
    <citation type="submission" date="2014-09" db="EMBL/GenBank/DDBJ databases">
        <authorList>
            <person name="Magalhaes I.L.F."/>
            <person name="Oliveira U."/>
            <person name="Santos F.R."/>
            <person name="Vidigal T.H.D.A."/>
            <person name="Brescovit A.D."/>
            <person name="Santos A.J."/>
        </authorList>
    </citation>
    <scope>NUCLEOTIDE SEQUENCE</scope>
    <source>
        <tissue evidence="1">Shoot tissue taken approximately 20 cm above the soil surface</tissue>
    </source>
</reference>
<proteinExistence type="predicted"/>
<organism evidence="1">
    <name type="scientific">Arundo donax</name>
    <name type="common">Giant reed</name>
    <name type="synonym">Donax arundinaceus</name>
    <dbReference type="NCBI Taxonomy" id="35708"/>
    <lineage>
        <taxon>Eukaryota</taxon>
        <taxon>Viridiplantae</taxon>
        <taxon>Streptophyta</taxon>
        <taxon>Embryophyta</taxon>
        <taxon>Tracheophyta</taxon>
        <taxon>Spermatophyta</taxon>
        <taxon>Magnoliopsida</taxon>
        <taxon>Liliopsida</taxon>
        <taxon>Poales</taxon>
        <taxon>Poaceae</taxon>
        <taxon>PACMAD clade</taxon>
        <taxon>Arundinoideae</taxon>
        <taxon>Arundineae</taxon>
        <taxon>Arundo</taxon>
    </lineage>
</organism>
<evidence type="ECO:0000313" key="1">
    <source>
        <dbReference type="EMBL" id="JAD59600.1"/>
    </source>
</evidence>
<sequence>MHSSLHEEAHFLLIPITSASNSGKLIG</sequence>
<protein>
    <submittedName>
        <fullName evidence="1">Uncharacterized protein</fullName>
    </submittedName>
</protein>
<dbReference type="AlphaFoldDB" id="A0A0A9BEH5"/>
<dbReference type="EMBL" id="GBRH01238295">
    <property type="protein sequence ID" value="JAD59600.1"/>
    <property type="molecule type" value="Transcribed_RNA"/>
</dbReference>
<name>A0A0A9BEH5_ARUDO</name>
<accession>A0A0A9BEH5</accession>
<reference evidence="1" key="2">
    <citation type="journal article" date="2015" name="Data Brief">
        <title>Shoot transcriptome of the giant reed, Arundo donax.</title>
        <authorList>
            <person name="Barrero R.A."/>
            <person name="Guerrero F.D."/>
            <person name="Moolhuijzen P."/>
            <person name="Goolsby J.A."/>
            <person name="Tidwell J."/>
            <person name="Bellgard S.E."/>
            <person name="Bellgard M.I."/>
        </authorList>
    </citation>
    <scope>NUCLEOTIDE SEQUENCE</scope>
    <source>
        <tissue evidence="1">Shoot tissue taken approximately 20 cm above the soil surface</tissue>
    </source>
</reference>